<dbReference type="AlphaFoldDB" id="A0A2C9D3H6"/>
<sequence length="341" mass="36067">MARVTLKDVAEAAGVSIATVDRVLNGRAGNASRSAVRVQEAINRLGYAPSALSARVDAARRRFVFVLPSGENPFMSSLSEAVGSLSDWMTLEGAVYETVRVDVFDGAALAAALDGLERDGLAGVALVALDHPMVREAVNHLHAAGIPVVTLVSDLPGSRRARYVGIDNIAAGRTAGALMGRFMGGQGAEVAIVGGSFDLRDHVERQLGFKRVLAEEFGNVRVVDVREGRDDRETTRRAVEALLARHPDLAGIYSVGAGNAGIVEALKANGRAGKTLLIAHELTAENRAALLAGAMQAVINQDCGHEIRSAARVMRALASGTPIVAEQERIRIDVFLRENLP</sequence>
<dbReference type="PROSITE" id="PS00356">
    <property type="entry name" value="HTH_LACI_1"/>
    <property type="match status" value="1"/>
</dbReference>
<evidence type="ECO:0000256" key="1">
    <source>
        <dbReference type="ARBA" id="ARBA00004418"/>
    </source>
</evidence>
<dbReference type="Pfam" id="PF13407">
    <property type="entry name" value="Peripla_BP_4"/>
    <property type="match status" value="1"/>
</dbReference>
<dbReference type="PROSITE" id="PS50932">
    <property type="entry name" value="HTH_LACI_2"/>
    <property type="match status" value="1"/>
</dbReference>
<gene>
    <name evidence="4" type="primary">ccpA</name>
    <name evidence="4" type="ORF">HDIA_1279</name>
</gene>
<dbReference type="RefSeq" id="WP_099555407.1">
    <property type="nucleotide sequence ID" value="NZ_LT960614.1"/>
</dbReference>
<dbReference type="InterPro" id="IPR025997">
    <property type="entry name" value="SBP_2_dom"/>
</dbReference>
<dbReference type="InterPro" id="IPR028082">
    <property type="entry name" value="Peripla_BP_I"/>
</dbReference>
<reference evidence="5" key="1">
    <citation type="submission" date="2017-09" db="EMBL/GenBank/DDBJ databases">
        <title>Genome sequence of Nannocystis excedens DSM 71.</title>
        <authorList>
            <person name="Blom J."/>
        </authorList>
    </citation>
    <scope>NUCLEOTIDE SEQUENCE [LARGE SCALE GENOMIC DNA]</scope>
    <source>
        <strain evidence="5">type strain: E19</strain>
    </source>
</reference>
<dbReference type="OrthoDB" id="9805774at2"/>
<proteinExistence type="inferred from homology"/>
<evidence type="ECO:0000259" key="3">
    <source>
        <dbReference type="PROSITE" id="PS50932"/>
    </source>
</evidence>
<dbReference type="CDD" id="cd06307">
    <property type="entry name" value="PBP1_sugar_binding"/>
    <property type="match status" value="1"/>
</dbReference>
<dbReference type="Gene3D" id="3.40.50.2300">
    <property type="match status" value="2"/>
</dbReference>
<dbReference type="SUPFAM" id="SSF53822">
    <property type="entry name" value="Periplasmic binding protein-like I"/>
    <property type="match status" value="1"/>
</dbReference>
<dbReference type="Proteomes" id="UP000223606">
    <property type="component" value="Chromosome 1"/>
</dbReference>
<dbReference type="GO" id="GO:0006355">
    <property type="term" value="P:regulation of DNA-templated transcription"/>
    <property type="evidence" value="ECO:0007669"/>
    <property type="project" value="InterPro"/>
</dbReference>
<comment type="subcellular location">
    <subcellularLocation>
        <location evidence="1">Periplasm</location>
    </subcellularLocation>
</comment>
<dbReference type="PRINTS" id="PR00036">
    <property type="entry name" value="HTHLACI"/>
</dbReference>
<comment type="similarity">
    <text evidence="2">Belongs to the bacterial solute-binding protein 2 family.</text>
</comment>
<evidence type="ECO:0000313" key="4">
    <source>
        <dbReference type="EMBL" id="SON54820.1"/>
    </source>
</evidence>
<accession>A0A2C9D3H6</accession>
<dbReference type="PANTHER" id="PTHR30036:SF7">
    <property type="entry name" value="ABC TRANSPORTER PERIPLASMIC-BINDING PROTEIN YPHF"/>
    <property type="match status" value="1"/>
</dbReference>
<dbReference type="SUPFAM" id="SSF47413">
    <property type="entry name" value="lambda repressor-like DNA-binding domains"/>
    <property type="match status" value="1"/>
</dbReference>
<protein>
    <submittedName>
        <fullName evidence="4">Glucose-resistance amylase regulator</fullName>
    </submittedName>
</protein>
<dbReference type="SMART" id="SM00354">
    <property type="entry name" value="HTH_LACI"/>
    <property type="match status" value="1"/>
</dbReference>
<dbReference type="GO" id="GO:0030288">
    <property type="term" value="C:outer membrane-bounded periplasmic space"/>
    <property type="evidence" value="ECO:0007669"/>
    <property type="project" value="TreeGrafter"/>
</dbReference>
<dbReference type="PANTHER" id="PTHR30036">
    <property type="entry name" value="D-XYLOSE-BINDING PERIPLASMIC PROTEIN"/>
    <property type="match status" value="1"/>
</dbReference>
<dbReference type="CDD" id="cd01392">
    <property type="entry name" value="HTH_LacI"/>
    <property type="match status" value="1"/>
</dbReference>
<keyword evidence="5" id="KW-1185">Reference proteome</keyword>
<evidence type="ECO:0000256" key="2">
    <source>
        <dbReference type="ARBA" id="ARBA00007639"/>
    </source>
</evidence>
<dbReference type="Gene3D" id="1.10.260.40">
    <property type="entry name" value="lambda repressor-like DNA-binding domains"/>
    <property type="match status" value="1"/>
</dbReference>
<dbReference type="GO" id="GO:0030246">
    <property type="term" value="F:carbohydrate binding"/>
    <property type="evidence" value="ECO:0007669"/>
    <property type="project" value="TreeGrafter"/>
</dbReference>
<feature type="domain" description="HTH lacI-type" evidence="3">
    <location>
        <begin position="4"/>
        <end position="58"/>
    </location>
</feature>
<organism evidence="4 5">
    <name type="scientific">Hartmannibacter diazotrophicus</name>
    <dbReference type="NCBI Taxonomy" id="1482074"/>
    <lineage>
        <taxon>Bacteria</taxon>
        <taxon>Pseudomonadati</taxon>
        <taxon>Pseudomonadota</taxon>
        <taxon>Alphaproteobacteria</taxon>
        <taxon>Hyphomicrobiales</taxon>
        <taxon>Pleomorphomonadaceae</taxon>
        <taxon>Hartmannibacter</taxon>
    </lineage>
</organism>
<dbReference type="Pfam" id="PF00356">
    <property type="entry name" value="LacI"/>
    <property type="match status" value="1"/>
</dbReference>
<evidence type="ECO:0000313" key="5">
    <source>
        <dbReference type="Proteomes" id="UP000223606"/>
    </source>
</evidence>
<dbReference type="EMBL" id="LT960614">
    <property type="protein sequence ID" value="SON54820.1"/>
    <property type="molecule type" value="Genomic_DNA"/>
</dbReference>
<name>A0A2C9D3H6_9HYPH</name>
<dbReference type="GO" id="GO:0003677">
    <property type="term" value="F:DNA binding"/>
    <property type="evidence" value="ECO:0007669"/>
    <property type="project" value="InterPro"/>
</dbReference>
<dbReference type="KEGG" id="hdi:HDIA_1279"/>
<dbReference type="InterPro" id="IPR010982">
    <property type="entry name" value="Lambda_DNA-bd_dom_sf"/>
</dbReference>
<dbReference type="InterPro" id="IPR050555">
    <property type="entry name" value="Bact_Solute-Bind_Prot2"/>
</dbReference>
<dbReference type="InterPro" id="IPR000843">
    <property type="entry name" value="HTH_LacI"/>
</dbReference>